<evidence type="ECO:0000313" key="1">
    <source>
        <dbReference type="EMBL" id="KAJ8649486.1"/>
    </source>
</evidence>
<comment type="caution">
    <text evidence="1">The sequence shown here is derived from an EMBL/GenBank/DDBJ whole genome shotgun (WGS) entry which is preliminary data.</text>
</comment>
<name>A0ACC2MUX7_PERAE</name>
<proteinExistence type="predicted"/>
<accession>A0ACC2MUX7</accession>
<protein>
    <submittedName>
        <fullName evidence="1">Uncharacterized protein</fullName>
    </submittedName>
</protein>
<evidence type="ECO:0000313" key="2">
    <source>
        <dbReference type="Proteomes" id="UP001234297"/>
    </source>
</evidence>
<gene>
    <name evidence="1" type="ORF">MRB53_002509</name>
</gene>
<keyword evidence="2" id="KW-1185">Reference proteome</keyword>
<reference evidence="1 2" key="1">
    <citation type="journal article" date="2022" name="Hortic Res">
        <title>A haplotype resolved chromosomal level avocado genome allows analysis of novel avocado genes.</title>
        <authorList>
            <person name="Nath O."/>
            <person name="Fletcher S.J."/>
            <person name="Hayward A."/>
            <person name="Shaw L.M."/>
            <person name="Masouleh A.K."/>
            <person name="Furtado A."/>
            <person name="Henry R.J."/>
            <person name="Mitter N."/>
        </authorList>
    </citation>
    <scope>NUCLEOTIDE SEQUENCE [LARGE SCALE GENOMIC DNA]</scope>
    <source>
        <strain evidence="2">cv. Hass</strain>
    </source>
</reference>
<organism evidence="1 2">
    <name type="scientific">Persea americana</name>
    <name type="common">Avocado</name>
    <dbReference type="NCBI Taxonomy" id="3435"/>
    <lineage>
        <taxon>Eukaryota</taxon>
        <taxon>Viridiplantae</taxon>
        <taxon>Streptophyta</taxon>
        <taxon>Embryophyta</taxon>
        <taxon>Tracheophyta</taxon>
        <taxon>Spermatophyta</taxon>
        <taxon>Magnoliopsida</taxon>
        <taxon>Magnoliidae</taxon>
        <taxon>Laurales</taxon>
        <taxon>Lauraceae</taxon>
        <taxon>Persea</taxon>
    </lineage>
</organism>
<dbReference type="Proteomes" id="UP001234297">
    <property type="component" value="Chromosome 1"/>
</dbReference>
<sequence length="190" mass="21184">MIRVCFNPSSCDQAPQELSGTDIESTFGRVQLQLELAEDVEYLTKAGQVVLRPPRLNDHVINVNLHRLCQAALGTSSSLAAGRGKLSFGTGFIEVGEVHADPPFPRLLFDHHCVGQPLRIVDFFYCFYLKQLLDLLNHGLSLWDPSLAYFLDHGLMVGVHIQLMAHDCGIDAGHLVWCPCKDLFILEEEV</sequence>
<dbReference type="EMBL" id="CM056809">
    <property type="protein sequence ID" value="KAJ8649486.1"/>
    <property type="molecule type" value="Genomic_DNA"/>
</dbReference>